<evidence type="ECO:0000313" key="2">
    <source>
        <dbReference type="EMBL" id="EXY73389.1"/>
    </source>
</evidence>
<name>A0A015SME6_BACFG</name>
<evidence type="ECO:0008006" key="4">
    <source>
        <dbReference type="Google" id="ProtNLM"/>
    </source>
</evidence>
<evidence type="ECO:0000256" key="1">
    <source>
        <dbReference type="SAM" id="Phobius"/>
    </source>
</evidence>
<feature type="transmembrane region" description="Helical" evidence="1">
    <location>
        <begin position="146"/>
        <end position="166"/>
    </location>
</feature>
<dbReference type="AlphaFoldDB" id="A0A015SME6"/>
<gene>
    <name evidence="2" type="ORF">M124_2824</name>
</gene>
<feature type="transmembrane region" description="Helical" evidence="1">
    <location>
        <begin position="118"/>
        <end position="140"/>
    </location>
</feature>
<protein>
    <recommendedName>
        <fullName evidence="4">Transmembrane protein</fullName>
    </recommendedName>
</protein>
<keyword evidence="1" id="KW-0472">Membrane</keyword>
<keyword evidence="1" id="KW-1133">Transmembrane helix</keyword>
<dbReference type="EMBL" id="JGCY01000358">
    <property type="protein sequence ID" value="EXY73389.1"/>
    <property type="molecule type" value="Genomic_DNA"/>
</dbReference>
<dbReference type="PATRIC" id="fig|1339315.3.peg.3511"/>
<dbReference type="RefSeq" id="WP_022347346.1">
    <property type="nucleotide sequence ID" value="NZ_JGCY01000358.1"/>
</dbReference>
<keyword evidence="1" id="KW-0812">Transmembrane</keyword>
<accession>A0A015SME6</accession>
<comment type="caution">
    <text evidence="2">The sequence shown here is derived from an EMBL/GenBank/DDBJ whole genome shotgun (WGS) entry which is preliminary data.</text>
</comment>
<dbReference type="Proteomes" id="UP000020529">
    <property type="component" value="Unassembled WGS sequence"/>
</dbReference>
<proteinExistence type="predicted"/>
<reference evidence="2 3" key="1">
    <citation type="submission" date="2014-02" db="EMBL/GenBank/DDBJ databases">
        <authorList>
            <person name="Sears C."/>
            <person name="Carroll K."/>
            <person name="Sack B.R."/>
            <person name="Qadri F."/>
            <person name="Myers L.L."/>
            <person name="Chung G.-T."/>
            <person name="Escheverria P."/>
            <person name="Fraser C.M."/>
            <person name="Sadzewicz L."/>
            <person name="Shefchek K.A."/>
            <person name="Tallon L."/>
            <person name="Das S.P."/>
            <person name="Daugherty S."/>
            <person name="Mongodin E.F."/>
        </authorList>
    </citation>
    <scope>NUCLEOTIDE SEQUENCE [LARGE SCALE GENOMIC DNA]</scope>
    <source>
        <strain evidence="3">3988T(B)14</strain>
    </source>
</reference>
<sequence>MELDELKQKWTELSEQVEKNELLNRQIIIDMIQSKKETHLQQQLRVEKMAFGVLGIFLGIVCYTFWRNVAPGWISWYLLGMVIWLLLMQTLMFRIIYTLKTVTEHVEQQYKRLQSYKVLMNLTYIFSYVIITPVIIAFFYIWHNPLFRTVLCVMILAGFLGDYFIYHKTGDRLKGFRDAVRTLQDLKSGKQE</sequence>
<feature type="transmembrane region" description="Helical" evidence="1">
    <location>
        <begin position="72"/>
        <end position="97"/>
    </location>
</feature>
<feature type="transmembrane region" description="Helical" evidence="1">
    <location>
        <begin position="49"/>
        <end position="66"/>
    </location>
</feature>
<organism evidence="2 3">
    <name type="scientific">Bacteroides fragilis str. 3988T(B)14</name>
    <dbReference type="NCBI Taxonomy" id="1339315"/>
    <lineage>
        <taxon>Bacteria</taxon>
        <taxon>Pseudomonadati</taxon>
        <taxon>Bacteroidota</taxon>
        <taxon>Bacteroidia</taxon>
        <taxon>Bacteroidales</taxon>
        <taxon>Bacteroidaceae</taxon>
        <taxon>Bacteroides</taxon>
    </lineage>
</organism>
<evidence type="ECO:0000313" key="3">
    <source>
        <dbReference type="Proteomes" id="UP000020529"/>
    </source>
</evidence>